<keyword evidence="2" id="KW-1185">Reference proteome</keyword>
<name>A0A553R9I9_9TELE</name>
<protein>
    <submittedName>
        <fullName evidence="1">Uncharacterized protein</fullName>
    </submittedName>
</protein>
<accession>A0A553R9I9</accession>
<dbReference type="Proteomes" id="UP000316079">
    <property type="component" value="Unassembled WGS sequence"/>
</dbReference>
<sequence>MRPSALIKEPLRAATESQFHQEICHPIDSAAVSCGFALCLSSGAHSKRKAHGIHVTFAVTVHNTRDDNQFIEAVLVYNHSIMLQGETKIQLSLTFLSSMCKW</sequence>
<evidence type="ECO:0000313" key="2">
    <source>
        <dbReference type="Proteomes" id="UP000316079"/>
    </source>
</evidence>
<reference evidence="1 2" key="1">
    <citation type="journal article" date="2019" name="Sci. Data">
        <title>Hybrid genome assembly and annotation of Danionella translucida.</title>
        <authorList>
            <person name="Kadobianskyi M."/>
            <person name="Schulze L."/>
            <person name="Schuelke M."/>
            <person name="Judkewitz B."/>
        </authorList>
    </citation>
    <scope>NUCLEOTIDE SEQUENCE [LARGE SCALE GENOMIC DNA]</scope>
    <source>
        <strain evidence="1 2">Bolton</strain>
    </source>
</reference>
<organism evidence="1 2">
    <name type="scientific">Danionella cerebrum</name>
    <dbReference type="NCBI Taxonomy" id="2873325"/>
    <lineage>
        <taxon>Eukaryota</taxon>
        <taxon>Metazoa</taxon>
        <taxon>Chordata</taxon>
        <taxon>Craniata</taxon>
        <taxon>Vertebrata</taxon>
        <taxon>Euteleostomi</taxon>
        <taxon>Actinopterygii</taxon>
        <taxon>Neopterygii</taxon>
        <taxon>Teleostei</taxon>
        <taxon>Ostariophysi</taxon>
        <taxon>Cypriniformes</taxon>
        <taxon>Danionidae</taxon>
        <taxon>Danioninae</taxon>
        <taxon>Danionella</taxon>
    </lineage>
</organism>
<proteinExistence type="predicted"/>
<dbReference type="AlphaFoldDB" id="A0A553R9I9"/>
<gene>
    <name evidence="1" type="ORF">DNTS_028730</name>
</gene>
<evidence type="ECO:0000313" key="1">
    <source>
        <dbReference type="EMBL" id="TRY98849.1"/>
    </source>
</evidence>
<dbReference type="EMBL" id="SRMA01025134">
    <property type="protein sequence ID" value="TRY98849.1"/>
    <property type="molecule type" value="Genomic_DNA"/>
</dbReference>
<comment type="caution">
    <text evidence="1">The sequence shown here is derived from an EMBL/GenBank/DDBJ whole genome shotgun (WGS) entry which is preliminary data.</text>
</comment>